<sequence>MFTPFPRLPRELRDKIREMAIPEPRLVTMRIRPQERHAIAPKDFTRPNKTCIETEVDSIPTSLLHTCVESRQVALRHYEEAFGGIEGVKKIFFDFQRDVLCLDGDRVLARFCDGEPDPYAYGYHQVRFVPPGVEAWQKKVQKLALTGDVSLRFNVPRLLDLVRGKLKVLYLAICIVEVKDQDAEEDWARRALIEGWLKTLGIDGCDGLPEIKIVSPQQLRGIAGRQ</sequence>
<protein>
    <recommendedName>
        <fullName evidence="1">2EXR domain-containing protein</fullName>
    </recommendedName>
</protein>
<dbReference type="PANTHER" id="PTHR35910:SF6">
    <property type="entry name" value="2EXR DOMAIN-CONTAINING PROTEIN"/>
    <property type="match status" value="1"/>
</dbReference>
<proteinExistence type="predicted"/>
<comment type="caution">
    <text evidence="2">The sequence shown here is derived from an EMBL/GenBank/DDBJ whole genome shotgun (WGS) entry which is preliminary data.</text>
</comment>
<dbReference type="Pfam" id="PF20150">
    <property type="entry name" value="2EXR"/>
    <property type="match status" value="1"/>
</dbReference>
<feature type="domain" description="2EXR" evidence="1">
    <location>
        <begin position="2"/>
        <end position="100"/>
    </location>
</feature>
<dbReference type="Proteomes" id="UP000664132">
    <property type="component" value="Unassembled WGS sequence"/>
</dbReference>
<dbReference type="InterPro" id="IPR045518">
    <property type="entry name" value="2EXR"/>
</dbReference>
<dbReference type="PANTHER" id="PTHR35910">
    <property type="entry name" value="2EXR DOMAIN-CONTAINING PROTEIN"/>
    <property type="match status" value="1"/>
</dbReference>
<dbReference type="OrthoDB" id="4737394at2759"/>
<reference evidence="2" key="1">
    <citation type="submission" date="2021-02" db="EMBL/GenBank/DDBJ databases">
        <title>Genome sequence Cadophora malorum strain M34.</title>
        <authorList>
            <person name="Stefanovic E."/>
            <person name="Vu D."/>
            <person name="Scully C."/>
            <person name="Dijksterhuis J."/>
            <person name="Roader J."/>
            <person name="Houbraken J."/>
        </authorList>
    </citation>
    <scope>NUCLEOTIDE SEQUENCE</scope>
    <source>
        <strain evidence="2">M34</strain>
    </source>
</reference>
<accession>A0A8H7W1V2</accession>
<dbReference type="AlphaFoldDB" id="A0A8H7W1V2"/>
<evidence type="ECO:0000313" key="2">
    <source>
        <dbReference type="EMBL" id="KAG4414716.1"/>
    </source>
</evidence>
<evidence type="ECO:0000313" key="3">
    <source>
        <dbReference type="Proteomes" id="UP000664132"/>
    </source>
</evidence>
<evidence type="ECO:0000259" key="1">
    <source>
        <dbReference type="Pfam" id="PF20150"/>
    </source>
</evidence>
<gene>
    <name evidence="2" type="ORF">IFR04_012150</name>
</gene>
<dbReference type="EMBL" id="JAFJYH010000252">
    <property type="protein sequence ID" value="KAG4414716.1"/>
    <property type="molecule type" value="Genomic_DNA"/>
</dbReference>
<organism evidence="2 3">
    <name type="scientific">Cadophora malorum</name>
    <dbReference type="NCBI Taxonomy" id="108018"/>
    <lineage>
        <taxon>Eukaryota</taxon>
        <taxon>Fungi</taxon>
        <taxon>Dikarya</taxon>
        <taxon>Ascomycota</taxon>
        <taxon>Pezizomycotina</taxon>
        <taxon>Leotiomycetes</taxon>
        <taxon>Helotiales</taxon>
        <taxon>Ploettnerulaceae</taxon>
        <taxon>Cadophora</taxon>
    </lineage>
</organism>
<keyword evidence="3" id="KW-1185">Reference proteome</keyword>
<name>A0A8H7W1V2_9HELO</name>